<reference evidence="2" key="1">
    <citation type="submission" date="2016-02" db="EMBL/GenBank/DDBJ databases">
        <title>WGS assembly of Manihot esculenta.</title>
        <authorList>
            <person name="Bredeson J.V."/>
            <person name="Prochnik S.E."/>
            <person name="Lyons J.B."/>
            <person name="Schmutz J."/>
            <person name="Grimwood J."/>
            <person name="Vrebalov J."/>
            <person name="Bart R.S."/>
            <person name="Amuge T."/>
            <person name="Ferguson M.E."/>
            <person name="Green R."/>
            <person name="Putnam N."/>
            <person name="Stites J."/>
            <person name="Rounsley S."/>
            <person name="Rokhsar D.S."/>
        </authorList>
    </citation>
    <scope>NUCLEOTIDE SEQUENCE [LARGE SCALE GENOMIC DNA]</scope>
    <source>
        <tissue evidence="2">Leaf</tissue>
    </source>
</reference>
<keyword evidence="1" id="KW-1133">Transmembrane helix</keyword>
<accession>A0A2C9UUN2</accession>
<gene>
    <name evidence="2" type="ORF">MANES_12G041700</name>
</gene>
<organism evidence="2">
    <name type="scientific">Manihot esculenta</name>
    <name type="common">Cassava</name>
    <name type="synonym">Jatropha manihot</name>
    <dbReference type="NCBI Taxonomy" id="3983"/>
    <lineage>
        <taxon>Eukaryota</taxon>
        <taxon>Viridiplantae</taxon>
        <taxon>Streptophyta</taxon>
        <taxon>Embryophyta</taxon>
        <taxon>Tracheophyta</taxon>
        <taxon>Spermatophyta</taxon>
        <taxon>Magnoliopsida</taxon>
        <taxon>eudicotyledons</taxon>
        <taxon>Gunneridae</taxon>
        <taxon>Pentapetalae</taxon>
        <taxon>rosids</taxon>
        <taxon>fabids</taxon>
        <taxon>Malpighiales</taxon>
        <taxon>Euphorbiaceae</taxon>
        <taxon>Crotonoideae</taxon>
        <taxon>Manihoteae</taxon>
        <taxon>Manihot</taxon>
    </lineage>
</organism>
<feature type="transmembrane region" description="Helical" evidence="1">
    <location>
        <begin position="76"/>
        <end position="95"/>
    </location>
</feature>
<dbReference type="EMBL" id="CM004398">
    <property type="protein sequence ID" value="OAY34721.1"/>
    <property type="molecule type" value="Genomic_DNA"/>
</dbReference>
<name>A0A2C9UUN2_MANES</name>
<proteinExistence type="predicted"/>
<evidence type="ECO:0000256" key="1">
    <source>
        <dbReference type="SAM" id="Phobius"/>
    </source>
</evidence>
<evidence type="ECO:0000313" key="2">
    <source>
        <dbReference type="EMBL" id="OAY34721.1"/>
    </source>
</evidence>
<keyword evidence="1" id="KW-0472">Membrane</keyword>
<dbReference type="AlphaFoldDB" id="A0A2C9UUN2"/>
<keyword evidence="1" id="KW-0812">Transmembrane</keyword>
<protein>
    <submittedName>
        <fullName evidence="2">Uncharacterized protein</fullName>
    </submittedName>
</protein>
<feature type="transmembrane region" description="Helical" evidence="1">
    <location>
        <begin position="31"/>
        <end position="56"/>
    </location>
</feature>
<sequence>MKMMVGTHKHEIATGIRWKILFKRSCKSKSAFLKIILASYHLYTIISFCRGTSYYALVNSWCPRLFVKMVSHFDTATFLLSWLRGMMLFGVLGVIKQVLLAPPLPGIVLSVTYKSGSLSRQANVTQVEKSHGGLLVYCPSIAIRD</sequence>